<evidence type="ECO:0000313" key="1">
    <source>
        <dbReference type="EMBL" id="MCP1674011.1"/>
    </source>
</evidence>
<comment type="caution">
    <text evidence="1">The sequence shown here is derived from an EMBL/GenBank/DDBJ whole genome shotgun (WGS) entry which is preliminary data.</text>
</comment>
<dbReference type="AlphaFoldDB" id="A0AAE3G1M0"/>
<dbReference type="Proteomes" id="UP001205843">
    <property type="component" value="Unassembled WGS sequence"/>
</dbReference>
<dbReference type="RefSeq" id="WP_253475452.1">
    <property type="nucleotide sequence ID" value="NZ_JALJXV010000002.1"/>
</dbReference>
<proteinExistence type="predicted"/>
<gene>
    <name evidence="1" type="ORF">J2T57_001110</name>
</gene>
<organism evidence="1 2">
    <name type="scientific">Natronocella acetinitrilica</name>
    <dbReference type="NCBI Taxonomy" id="414046"/>
    <lineage>
        <taxon>Bacteria</taxon>
        <taxon>Pseudomonadati</taxon>
        <taxon>Pseudomonadota</taxon>
        <taxon>Gammaproteobacteria</taxon>
        <taxon>Chromatiales</taxon>
        <taxon>Ectothiorhodospiraceae</taxon>
        <taxon>Natronocella</taxon>
    </lineage>
</organism>
<protein>
    <recommendedName>
        <fullName evidence="3">RHS repeat-associated core domain-containing protein</fullName>
    </recommendedName>
</protein>
<dbReference type="EMBL" id="JALJXV010000002">
    <property type="protein sequence ID" value="MCP1674011.1"/>
    <property type="molecule type" value="Genomic_DNA"/>
</dbReference>
<evidence type="ECO:0000313" key="2">
    <source>
        <dbReference type="Proteomes" id="UP001205843"/>
    </source>
</evidence>
<reference evidence="1" key="1">
    <citation type="submission" date="2022-03" db="EMBL/GenBank/DDBJ databases">
        <title>Genomic Encyclopedia of Type Strains, Phase III (KMG-III): the genomes of soil and plant-associated and newly described type strains.</title>
        <authorList>
            <person name="Whitman W."/>
        </authorList>
    </citation>
    <scope>NUCLEOTIDE SEQUENCE</scope>
    <source>
        <strain evidence="1">ANL 6-2</strain>
    </source>
</reference>
<accession>A0AAE3G1M0</accession>
<sequence>MITVKLRRATAGAFWFEPLPPSPPACLHDTHAHRSLDIEPGGGEPVAAPSITRNPCVTQRREYVSASFNYDVRGNATADGQALYAYDGAGNLVSADTGLLLGEYDLGGGFREYVHIGTQLVSRIKDDTTEVGVDD</sequence>
<name>A0AAE3G1M0_9GAMM</name>
<evidence type="ECO:0008006" key="3">
    <source>
        <dbReference type="Google" id="ProtNLM"/>
    </source>
</evidence>
<keyword evidence="2" id="KW-1185">Reference proteome</keyword>